<evidence type="ECO:0000313" key="3">
    <source>
        <dbReference type="EMBL" id="ACF30115.1"/>
    </source>
</evidence>
<gene>
    <name evidence="3" type="ordered locus">NGK_1443</name>
</gene>
<evidence type="ECO:0000259" key="2">
    <source>
        <dbReference type="Pfam" id="PF04313"/>
    </source>
</evidence>
<dbReference type="Proteomes" id="UP000002564">
    <property type="component" value="Chromosome"/>
</dbReference>
<protein>
    <recommendedName>
        <fullName evidence="2">Restriction endonuclease type I HsdR N-terminal domain-containing protein</fullName>
    </recommendedName>
</protein>
<evidence type="ECO:0000256" key="1">
    <source>
        <dbReference type="SAM" id="MobiDB-lite"/>
    </source>
</evidence>
<name>B4RMT3_NEIG2</name>
<sequence>MGWEFAQSNLTKEINMNAAAVSAVFKERIASHAEHVKKVAHICTTEETTKQALILPLLDILGFSAFDPNKVRAEYQADFPGAKSGERVDYALFCNGAPVMFIEAKSYTENLSNHCPQLSRYFNATPEIAICAITNGREWRFFTDLSNKNIMDSEPFLTVDVTMLNENDMAQLYQFRHDKFQPDALRSLAEESIYLTAFTESITESLKEVDLDFVRYVAGRANIQRQFTQRYLESIRHIVKQAVQNTVSSMVVSGLSAPKVQEEAAPVEKEQEDPTAPIIDPENNKIVTTYSERRLFDLVKSILPDDASIEAKDTESYFGVLVDGKSNRWILRYFDNKQRPSVIFPIELEESDISNIERCGLEVSGNQVIIDTPENLLRVAWLVIDSYRFCCDDENFKRKPK</sequence>
<organism evidence="3 4">
    <name type="scientific">Neisseria gonorrhoeae (strain NCCP11945)</name>
    <dbReference type="NCBI Taxonomy" id="521006"/>
    <lineage>
        <taxon>Bacteria</taxon>
        <taxon>Pseudomonadati</taxon>
        <taxon>Pseudomonadota</taxon>
        <taxon>Betaproteobacteria</taxon>
        <taxon>Neisseriales</taxon>
        <taxon>Neisseriaceae</taxon>
        <taxon>Neisseria</taxon>
    </lineage>
</organism>
<reference evidence="3 4" key="1">
    <citation type="journal article" date="2008" name="J. Bacteriol.">
        <title>Complete genome sequence of Neisseria gonorrhoeae NCCP11945.</title>
        <authorList>
            <person name="Chung G.T."/>
            <person name="Yoo J.S."/>
            <person name="Oh H.B."/>
            <person name="Lee Y.S."/>
            <person name="Cha S.H."/>
            <person name="Kim S.J."/>
            <person name="Yoo C.K."/>
        </authorList>
    </citation>
    <scope>NUCLEOTIDE SEQUENCE [LARGE SCALE GENOMIC DNA]</scope>
    <source>
        <strain evidence="3 4">NCCP11945</strain>
    </source>
</reference>
<feature type="region of interest" description="Disordered" evidence="1">
    <location>
        <begin position="262"/>
        <end position="281"/>
    </location>
</feature>
<dbReference type="AlphaFoldDB" id="B4RMT3"/>
<evidence type="ECO:0000313" key="4">
    <source>
        <dbReference type="Proteomes" id="UP000002564"/>
    </source>
</evidence>
<dbReference type="GO" id="GO:0005524">
    <property type="term" value="F:ATP binding"/>
    <property type="evidence" value="ECO:0007669"/>
    <property type="project" value="UniProtKB-KW"/>
</dbReference>
<proteinExistence type="predicted"/>
<dbReference type="GO" id="GO:0009307">
    <property type="term" value="P:DNA restriction-modification system"/>
    <property type="evidence" value="ECO:0007669"/>
    <property type="project" value="UniProtKB-KW"/>
</dbReference>
<dbReference type="Pfam" id="PF04313">
    <property type="entry name" value="HSDR_N"/>
    <property type="match status" value="1"/>
</dbReference>
<dbReference type="GO" id="GO:0009035">
    <property type="term" value="F:type I site-specific deoxyribonuclease activity"/>
    <property type="evidence" value="ECO:0007669"/>
    <property type="project" value="UniProtKB-EC"/>
</dbReference>
<feature type="domain" description="Restriction endonuclease type I HsdR N-terminal" evidence="2">
    <location>
        <begin position="80"/>
        <end position="149"/>
    </location>
</feature>
<dbReference type="GO" id="GO:0003677">
    <property type="term" value="F:DNA binding"/>
    <property type="evidence" value="ECO:0007669"/>
    <property type="project" value="UniProtKB-KW"/>
</dbReference>
<dbReference type="KEGG" id="ngk:NGK_1443"/>
<dbReference type="HOGENOM" id="CLU_045501_0_0_4"/>
<dbReference type="EMBL" id="CP001050">
    <property type="protein sequence ID" value="ACF30115.1"/>
    <property type="molecule type" value="Genomic_DNA"/>
</dbReference>
<dbReference type="InterPro" id="IPR007409">
    <property type="entry name" value="Restrct_endonuc_type1_HsdR_N"/>
</dbReference>
<dbReference type="Gene3D" id="3.90.1570.50">
    <property type="match status" value="1"/>
</dbReference>
<accession>B4RMT3</accession>